<organism evidence="1">
    <name type="scientific">Anguilla anguilla</name>
    <name type="common">European freshwater eel</name>
    <name type="synonym">Muraena anguilla</name>
    <dbReference type="NCBI Taxonomy" id="7936"/>
    <lineage>
        <taxon>Eukaryota</taxon>
        <taxon>Metazoa</taxon>
        <taxon>Chordata</taxon>
        <taxon>Craniata</taxon>
        <taxon>Vertebrata</taxon>
        <taxon>Euteleostomi</taxon>
        <taxon>Actinopterygii</taxon>
        <taxon>Neopterygii</taxon>
        <taxon>Teleostei</taxon>
        <taxon>Anguilliformes</taxon>
        <taxon>Anguillidae</taxon>
        <taxon>Anguilla</taxon>
    </lineage>
</organism>
<name>A0A0E9U063_ANGAN</name>
<reference evidence="1" key="1">
    <citation type="submission" date="2014-11" db="EMBL/GenBank/DDBJ databases">
        <authorList>
            <person name="Amaro Gonzalez C."/>
        </authorList>
    </citation>
    <scope>NUCLEOTIDE SEQUENCE</scope>
</reference>
<dbReference type="AlphaFoldDB" id="A0A0E9U063"/>
<evidence type="ECO:0000313" key="1">
    <source>
        <dbReference type="EMBL" id="JAH59274.1"/>
    </source>
</evidence>
<proteinExistence type="predicted"/>
<sequence length="17" mass="2161">MKKNIRLSGIRKKIYRR</sequence>
<reference evidence="1" key="2">
    <citation type="journal article" date="2015" name="Fish Shellfish Immunol.">
        <title>Early steps in the European eel (Anguilla anguilla)-Vibrio vulnificus interaction in the gills: Role of the RtxA13 toxin.</title>
        <authorList>
            <person name="Callol A."/>
            <person name="Pajuelo D."/>
            <person name="Ebbesson L."/>
            <person name="Teles M."/>
            <person name="MacKenzie S."/>
            <person name="Amaro C."/>
        </authorList>
    </citation>
    <scope>NUCLEOTIDE SEQUENCE</scope>
</reference>
<dbReference type="EMBL" id="GBXM01049303">
    <property type="protein sequence ID" value="JAH59274.1"/>
    <property type="molecule type" value="Transcribed_RNA"/>
</dbReference>
<accession>A0A0E9U063</accession>
<protein>
    <submittedName>
        <fullName evidence="1">Uncharacterized protein</fullName>
    </submittedName>
</protein>